<proteinExistence type="predicted"/>
<evidence type="ECO:0000313" key="1">
    <source>
        <dbReference type="EMBL" id="CDY63781.1"/>
    </source>
</evidence>
<evidence type="ECO:0000313" key="2">
    <source>
        <dbReference type="Proteomes" id="UP000028999"/>
    </source>
</evidence>
<protein>
    <submittedName>
        <fullName evidence="1">BnaCnng42670D protein</fullName>
    </submittedName>
</protein>
<dbReference type="AlphaFoldDB" id="A0A078JER0"/>
<accession>A0A078JER0</accession>
<dbReference type="Proteomes" id="UP000028999">
    <property type="component" value="Unassembled WGS sequence"/>
</dbReference>
<name>A0A078JER0_BRANA</name>
<reference evidence="1 2" key="1">
    <citation type="journal article" date="2014" name="Science">
        <title>Plant genetics. Early allopolyploid evolution in the post-Neolithic Brassica napus oilseed genome.</title>
        <authorList>
            <person name="Chalhoub B."/>
            <person name="Denoeud F."/>
            <person name="Liu S."/>
            <person name="Parkin I.A."/>
            <person name="Tang H."/>
            <person name="Wang X."/>
            <person name="Chiquet J."/>
            <person name="Belcram H."/>
            <person name="Tong C."/>
            <person name="Samans B."/>
            <person name="Correa M."/>
            <person name="Da Silva C."/>
            <person name="Just J."/>
            <person name="Falentin C."/>
            <person name="Koh C.S."/>
            <person name="Le Clainche I."/>
            <person name="Bernard M."/>
            <person name="Bento P."/>
            <person name="Noel B."/>
            <person name="Labadie K."/>
            <person name="Alberti A."/>
            <person name="Charles M."/>
            <person name="Arnaud D."/>
            <person name="Guo H."/>
            <person name="Daviaud C."/>
            <person name="Alamery S."/>
            <person name="Jabbari K."/>
            <person name="Zhao M."/>
            <person name="Edger P.P."/>
            <person name="Chelaifa H."/>
            <person name="Tack D."/>
            <person name="Lassalle G."/>
            <person name="Mestiri I."/>
            <person name="Schnel N."/>
            <person name="Le Paslier M.C."/>
            <person name="Fan G."/>
            <person name="Renault V."/>
            <person name="Bayer P.E."/>
            <person name="Golicz A.A."/>
            <person name="Manoli S."/>
            <person name="Lee T.H."/>
            <person name="Thi V.H."/>
            <person name="Chalabi S."/>
            <person name="Hu Q."/>
            <person name="Fan C."/>
            <person name="Tollenaere R."/>
            <person name="Lu Y."/>
            <person name="Battail C."/>
            <person name="Shen J."/>
            <person name="Sidebottom C.H."/>
            <person name="Wang X."/>
            <person name="Canaguier A."/>
            <person name="Chauveau A."/>
            <person name="Berard A."/>
            <person name="Deniot G."/>
            <person name="Guan M."/>
            <person name="Liu Z."/>
            <person name="Sun F."/>
            <person name="Lim Y.P."/>
            <person name="Lyons E."/>
            <person name="Town C.D."/>
            <person name="Bancroft I."/>
            <person name="Wang X."/>
            <person name="Meng J."/>
            <person name="Ma J."/>
            <person name="Pires J.C."/>
            <person name="King G.J."/>
            <person name="Brunel D."/>
            <person name="Delourme R."/>
            <person name="Renard M."/>
            <person name="Aury J.M."/>
            <person name="Adams K.L."/>
            <person name="Batley J."/>
            <person name="Snowdon R.J."/>
            <person name="Tost J."/>
            <person name="Edwards D."/>
            <person name="Zhou Y."/>
            <person name="Hua W."/>
            <person name="Sharpe A.G."/>
            <person name="Paterson A.H."/>
            <person name="Guan C."/>
            <person name="Wincker P."/>
        </authorList>
    </citation>
    <scope>NUCLEOTIDE SEQUENCE [LARGE SCALE GENOMIC DNA]</scope>
    <source>
        <strain evidence="2">cv. Darmor-bzh</strain>
    </source>
</reference>
<sequence length="39" mass="4431">MIFLRSKLPCTSYGKNEMQGFTQIDSSGLCSGCWHLYLD</sequence>
<organism evidence="1 2">
    <name type="scientific">Brassica napus</name>
    <name type="common">Rape</name>
    <dbReference type="NCBI Taxonomy" id="3708"/>
    <lineage>
        <taxon>Eukaryota</taxon>
        <taxon>Viridiplantae</taxon>
        <taxon>Streptophyta</taxon>
        <taxon>Embryophyta</taxon>
        <taxon>Tracheophyta</taxon>
        <taxon>Spermatophyta</taxon>
        <taxon>Magnoliopsida</taxon>
        <taxon>eudicotyledons</taxon>
        <taxon>Gunneridae</taxon>
        <taxon>Pentapetalae</taxon>
        <taxon>rosids</taxon>
        <taxon>malvids</taxon>
        <taxon>Brassicales</taxon>
        <taxon>Brassicaceae</taxon>
        <taxon>Brassiceae</taxon>
        <taxon>Brassica</taxon>
    </lineage>
</organism>
<dbReference type="PaxDb" id="3708-A0A078JER0"/>
<dbReference type="Gramene" id="CDY63781">
    <property type="protein sequence ID" value="CDY63781"/>
    <property type="gene ID" value="GSBRNA2T00039628001"/>
</dbReference>
<dbReference type="EMBL" id="LK034352">
    <property type="protein sequence ID" value="CDY63781.1"/>
    <property type="molecule type" value="Genomic_DNA"/>
</dbReference>
<keyword evidence="2" id="KW-1185">Reference proteome</keyword>
<gene>
    <name evidence="1" type="primary">BnaCnng42670D</name>
    <name evidence="1" type="ORF">GSBRNA2T00039628001</name>
</gene>